<dbReference type="AlphaFoldDB" id="A0AAD7IV95"/>
<dbReference type="Proteomes" id="UP001215598">
    <property type="component" value="Unassembled WGS sequence"/>
</dbReference>
<proteinExistence type="predicted"/>
<comment type="caution">
    <text evidence="1">The sequence shown here is derived from an EMBL/GenBank/DDBJ whole genome shotgun (WGS) entry which is preliminary data.</text>
</comment>
<keyword evidence="2" id="KW-1185">Reference proteome</keyword>
<evidence type="ECO:0000313" key="2">
    <source>
        <dbReference type="Proteomes" id="UP001215598"/>
    </source>
</evidence>
<reference evidence="1" key="1">
    <citation type="submission" date="2023-03" db="EMBL/GenBank/DDBJ databases">
        <title>Massive genome expansion in bonnet fungi (Mycena s.s.) driven by repeated elements and novel gene families across ecological guilds.</title>
        <authorList>
            <consortium name="Lawrence Berkeley National Laboratory"/>
            <person name="Harder C.B."/>
            <person name="Miyauchi S."/>
            <person name="Viragh M."/>
            <person name="Kuo A."/>
            <person name="Thoen E."/>
            <person name="Andreopoulos B."/>
            <person name="Lu D."/>
            <person name="Skrede I."/>
            <person name="Drula E."/>
            <person name="Henrissat B."/>
            <person name="Morin E."/>
            <person name="Kohler A."/>
            <person name="Barry K."/>
            <person name="LaButti K."/>
            <person name="Morin E."/>
            <person name="Salamov A."/>
            <person name="Lipzen A."/>
            <person name="Mereny Z."/>
            <person name="Hegedus B."/>
            <person name="Baldrian P."/>
            <person name="Stursova M."/>
            <person name="Weitz H."/>
            <person name="Taylor A."/>
            <person name="Grigoriev I.V."/>
            <person name="Nagy L.G."/>
            <person name="Martin F."/>
            <person name="Kauserud H."/>
        </authorList>
    </citation>
    <scope>NUCLEOTIDE SEQUENCE</scope>
    <source>
        <strain evidence="1">CBHHK182m</strain>
    </source>
</reference>
<organism evidence="1 2">
    <name type="scientific">Mycena metata</name>
    <dbReference type="NCBI Taxonomy" id="1033252"/>
    <lineage>
        <taxon>Eukaryota</taxon>
        <taxon>Fungi</taxon>
        <taxon>Dikarya</taxon>
        <taxon>Basidiomycota</taxon>
        <taxon>Agaricomycotina</taxon>
        <taxon>Agaricomycetes</taxon>
        <taxon>Agaricomycetidae</taxon>
        <taxon>Agaricales</taxon>
        <taxon>Marasmiineae</taxon>
        <taxon>Mycenaceae</taxon>
        <taxon>Mycena</taxon>
    </lineage>
</organism>
<protein>
    <submittedName>
        <fullName evidence="1">Uncharacterized protein</fullName>
    </submittedName>
</protein>
<evidence type="ECO:0000313" key="1">
    <source>
        <dbReference type="EMBL" id="KAJ7749443.1"/>
    </source>
</evidence>
<gene>
    <name evidence="1" type="ORF">B0H16DRAFT_1845553</name>
</gene>
<name>A0AAD7IV95_9AGAR</name>
<accession>A0AAD7IV95</accession>
<sequence>MSLQLTNRRRRPLCTEHFWPMLSPWFTPSNLRMQVVQPVQLNDKTPIHERKKKSVKNLEELAPELNGCPLHTLRLEIDYKGQTQTTSAPSLSPLRSYLGYMRSNKDFTRGPAMSTSEIKRPIQSKKEKNSGGKRLWLAPESNGRILHSTSSQVQIQHIADADQLCSEAFLNFVVPWLYAIEQGLYTAFTHQDHGSNSKVSAGLDRERHWTYVRTNPNGLHPTDEIPSK</sequence>
<dbReference type="EMBL" id="JARKIB010000069">
    <property type="protein sequence ID" value="KAJ7749443.1"/>
    <property type="molecule type" value="Genomic_DNA"/>
</dbReference>